<organism evidence="2 3">
    <name type="scientific">Sulfuriferula multivorans</name>
    <dbReference type="NCBI Taxonomy" id="1559896"/>
    <lineage>
        <taxon>Bacteria</taxon>
        <taxon>Pseudomonadati</taxon>
        <taxon>Pseudomonadota</taxon>
        <taxon>Betaproteobacteria</taxon>
        <taxon>Nitrosomonadales</taxon>
        <taxon>Sulfuricellaceae</taxon>
        <taxon>Sulfuriferula</taxon>
    </lineage>
</organism>
<dbReference type="EMBL" id="BGOW01000036">
    <property type="protein sequence ID" value="GCB02139.1"/>
    <property type="molecule type" value="Genomic_DNA"/>
</dbReference>
<evidence type="ECO:0000313" key="2">
    <source>
        <dbReference type="EMBL" id="GCB02139.1"/>
    </source>
</evidence>
<evidence type="ECO:0000256" key="1">
    <source>
        <dbReference type="SAM" id="MobiDB-lite"/>
    </source>
</evidence>
<proteinExistence type="predicted"/>
<keyword evidence="3" id="KW-1185">Reference proteome</keyword>
<sequence>MPGASPGQLAGCGLKHEKQGKETGHRVHHPANWPGAD</sequence>
<gene>
    <name evidence="2" type="ORF">SFMTTN_2958</name>
</gene>
<feature type="compositionally biased region" description="Basic and acidic residues" evidence="1">
    <location>
        <begin position="14"/>
        <end position="25"/>
    </location>
</feature>
<feature type="region of interest" description="Disordered" evidence="1">
    <location>
        <begin position="1"/>
        <end position="37"/>
    </location>
</feature>
<protein>
    <submittedName>
        <fullName evidence="2">Uncharacterized protein</fullName>
    </submittedName>
</protein>
<dbReference type="AlphaFoldDB" id="A0A401JZM2"/>
<dbReference type="Proteomes" id="UP000286806">
    <property type="component" value="Unassembled WGS sequence"/>
</dbReference>
<comment type="caution">
    <text evidence="2">The sequence shown here is derived from an EMBL/GenBank/DDBJ whole genome shotgun (WGS) entry which is preliminary data.</text>
</comment>
<accession>A0A401JZM2</accession>
<name>A0A401JZM2_9PROT</name>
<evidence type="ECO:0000313" key="3">
    <source>
        <dbReference type="Proteomes" id="UP000286806"/>
    </source>
</evidence>
<reference evidence="2 3" key="1">
    <citation type="journal article" date="2019" name="Front. Microbiol.">
        <title>Genomes of Neutrophilic Sulfur-Oxidizing Chemolithoautotrophs Representing 9 Proteobacterial Species From 8 Genera.</title>
        <authorList>
            <person name="Watanabe T."/>
            <person name="Kojima H."/>
            <person name="Umezawa K."/>
            <person name="Hori C."/>
            <person name="Takasuka T.E."/>
            <person name="Kato Y."/>
            <person name="Fukui M."/>
        </authorList>
    </citation>
    <scope>NUCLEOTIDE SEQUENCE [LARGE SCALE GENOMIC DNA]</scope>
    <source>
        <strain evidence="2 3">TTN</strain>
    </source>
</reference>